<proteinExistence type="predicted"/>
<sequence>MQSLPDGQKTAFWDNEAMDTVIPLNDLEQAINYWRNLRPAQGEEARLCAEAAALATPYAMMIMARRQTLGLDELGPAARQAYDAWRAAMQTP</sequence>
<organism evidence="1 2">
    <name type="scientific">Bordetella holmesii CDC-H585-BH</name>
    <dbReference type="NCBI Taxonomy" id="1331206"/>
    <lineage>
        <taxon>Bacteria</taxon>
        <taxon>Pseudomonadati</taxon>
        <taxon>Pseudomonadota</taxon>
        <taxon>Betaproteobacteria</taxon>
        <taxon>Burkholderiales</taxon>
        <taxon>Alcaligenaceae</taxon>
        <taxon>Bordetella</taxon>
    </lineage>
</organism>
<dbReference type="AlphaFoldDB" id="A0A158MAZ2"/>
<gene>
    <name evidence="1" type="ORF">L497_3276</name>
</gene>
<dbReference type="Proteomes" id="UP000026682">
    <property type="component" value="Unassembled WGS sequence"/>
</dbReference>
<accession>A0A158MAZ2</accession>
<protein>
    <submittedName>
        <fullName evidence="1">PF12512 family protein</fullName>
    </submittedName>
</protein>
<comment type="caution">
    <text evidence="1">The sequence shown here is derived from an EMBL/GenBank/DDBJ whole genome shotgun (WGS) entry which is preliminary data.</text>
</comment>
<dbReference type="InterPro" id="IPR022191">
    <property type="entry name" value="DUF3717"/>
</dbReference>
<evidence type="ECO:0000313" key="2">
    <source>
        <dbReference type="Proteomes" id="UP000026682"/>
    </source>
</evidence>
<evidence type="ECO:0000313" key="1">
    <source>
        <dbReference type="EMBL" id="KAL00031.1"/>
    </source>
</evidence>
<name>A0A158MAZ2_9BORD</name>
<reference evidence="1 2" key="1">
    <citation type="submission" date="2014-03" db="EMBL/GenBank/DDBJ databases">
        <title>Genome sequence of Bordetella holmseii.</title>
        <authorList>
            <person name="Harvill E."/>
            <person name="Goodfield L.L."/>
            <person name="Ivanov Y."/>
            <person name="Meyer J.A."/>
            <person name="Newth C."/>
            <person name="Cassiday P."/>
            <person name="Tondella M.L."/>
            <person name="Liao P."/>
            <person name="Zimmerman J."/>
            <person name="Meert K."/>
            <person name="Wessel D."/>
            <person name="Berger J."/>
            <person name="Dean J.M."/>
            <person name="Holubkov R."/>
            <person name="Burr J."/>
            <person name="Liu T."/>
            <person name="Brinkac L.M."/>
            <person name="Sanka R."/>
            <person name="Kim M."/>
            <person name="Losada L."/>
        </authorList>
    </citation>
    <scope>NUCLEOTIDE SEQUENCE [LARGE SCALE GENOMIC DNA]</scope>
    <source>
        <strain evidence="1 2">CDC-H585-BH</strain>
    </source>
</reference>
<dbReference type="PATRIC" id="fig|1331206.3.peg.129"/>
<dbReference type="EMBL" id="JFZZ01000007">
    <property type="protein sequence ID" value="KAL00031.1"/>
    <property type="molecule type" value="Genomic_DNA"/>
</dbReference>
<dbReference type="Pfam" id="PF12512">
    <property type="entry name" value="DUF3717"/>
    <property type="match status" value="1"/>
</dbReference>